<reference evidence="11 12" key="1">
    <citation type="submission" date="2018-04" db="EMBL/GenBank/DDBJ databases">
        <authorList>
            <person name="Huttner S."/>
            <person name="Dainat J."/>
        </authorList>
    </citation>
    <scope>NUCLEOTIDE SEQUENCE [LARGE SCALE GENOMIC DNA]</scope>
</reference>
<keyword evidence="3" id="KW-0479">Metal-binding</keyword>
<dbReference type="Pfam" id="PF13832">
    <property type="entry name" value="zf-HC5HC2H_2"/>
    <property type="match status" value="1"/>
</dbReference>
<dbReference type="Gene3D" id="2.60.120.650">
    <property type="entry name" value="Cupin"/>
    <property type="match status" value="2"/>
</dbReference>
<dbReference type="Pfam" id="PF02375">
    <property type="entry name" value="JmjN"/>
    <property type="match status" value="1"/>
</dbReference>
<dbReference type="InterPro" id="IPR003349">
    <property type="entry name" value="JmjN"/>
</dbReference>
<feature type="compositionally biased region" description="Low complexity" evidence="7">
    <location>
        <begin position="210"/>
        <end position="229"/>
    </location>
</feature>
<dbReference type="InterPro" id="IPR013083">
    <property type="entry name" value="Znf_RING/FYVE/PHD"/>
</dbReference>
<dbReference type="SUPFAM" id="SSF51197">
    <property type="entry name" value="Clavaminate synthase-like"/>
    <property type="match status" value="1"/>
</dbReference>
<dbReference type="InterPro" id="IPR003347">
    <property type="entry name" value="JmjC_dom"/>
</dbReference>
<evidence type="ECO:0000256" key="5">
    <source>
        <dbReference type="ARBA" id="ARBA00022833"/>
    </source>
</evidence>
<dbReference type="GO" id="GO:0008270">
    <property type="term" value="F:zinc ion binding"/>
    <property type="evidence" value="ECO:0007669"/>
    <property type="project" value="UniProtKB-KW"/>
</dbReference>
<evidence type="ECO:0000259" key="9">
    <source>
        <dbReference type="PROSITE" id="PS51184"/>
    </source>
</evidence>
<keyword evidence="5" id="KW-0862">Zinc</keyword>
<feature type="domain" description="JmjN" evidence="8">
    <location>
        <begin position="96"/>
        <end position="137"/>
    </location>
</feature>
<evidence type="ECO:0000256" key="2">
    <source>
        <dbReference type="ARBA" id="ARBA00012900"/>
    </source>
</evidence>
<dbReference type="SMART" id="SM00558">
    <property type="entry name" value="JmjC"/>
    <property type="match status" value="1"/>
</dbReference>
<dbReference type="EMBL" id="OUUZ01000004">
    <property type="protein sequence ID" value="SPQ20368.1"/>
    <property type="molecule type" value="Genomic_DNA"/>
</dbReference>
<evidence type="ECO:0000256" key="7">
    <source>
        <dbReference type="SAM" id="MobiDB-lite"/>
    </source>
</evidence>
<feature type="region of interest" description="Disordered" evidence="7">
    <location>
        <begin position="1165"/>
        <end position="1201"/>
    </location>
</feature>
<dbReference type="Gene3D" id="3.30.40.10">
    <property type="entry name" value="Zinc/RING finger domain, C3HC4 (zinc finger)"/>
    <property type="match status" value="1"/>
</dbReference>
<evidence type="ECO:0000313" key="12">
    <source>
        <dbReference type="Proteomes" id="UP000289323"/>
    </source>
</evidence>
<dbReference type="PANTHER" id="PTHR10694">
    <property type="entry name" value="LYSINE-SPECIFIC DEMETHYLASE"/>
    <property type="match status" value="1"/>
</dbReference>
<evidence type="ECO:0000256" key="4">
    <source>
        <dbReference type="ARBA" id="ARBA00022771"/>
    </source>
</evidence>
<dbReference type="SMART" id="SM00545">
    <property type="entry name" value="JmjN"/>
    <property type="match status" value="1"/>
</dbReference>
<accession>A0A446BD63</accession>
<sequence>MSIEAIGASAPMAVDVDMPSDSSKPIGLHSPPDSNNAMDVDGSDSELSDLDEVAGKLDGVLKAELEEELKDPPAPEPAPPPEDIGEILPDHWSGNVPVFKPTMKQFQDFKLFMEKVDKYGMKSGIIKIIPPQEWKDALPPLDNLVKQIRVRDPIKQDIMGSNGTYRQVNILHQRSYNLPQWRQLCEQSEHQPPARRGERRANSDRKPATRSRAAAQPSASARSAPSAAPAKKRRGGRVTRRSARTAKDETEEPEDRPMTPVSPNPEREEVLDSVENDPGVPEEQCEDEGDAPVVRRMGFSKQSNPKTQSTSARRKYIRREGSAMIDEAAFKDFDYRMDVSEFTPERCEELEKIYWKTLTYAPPLYGADLPGTLFDESTKIWNLNKLPNLLDVLGTKVPGVNTAYLYLGMWKATFAWHLEDVDLYSINYLHFGAPKQWYSISQADARRFEAAMKNIWPTEAKACDQFLRHKSFLISPSHLKQHYNITVNKCVSYPGEFVVTYPYGYHSGYNLGYNCAEAVNFALDSWLPMGKIAKRCQCAQAQDSVWIDVYEIERKLRGEETEYEETEDEDEEDEEDEEDQDTGLPSPPSSHTVRVKVPGRKRKRAADEKEPRAKKKKIRLRLKSHVEPPCCLCPNDIPGAEILPTDDGRKAHRMCALYLPETYLETVDDKEIVANVAGIDKARLELKCLYCRSKKGACFQCSQKKCPRSYHATCAAAAGVFVESAEVPVFGEDGTEYKEQAFEFSCRFHRTKRDRKLDGEALEKDTHLREAARALKMHDICQLQYYRGDIFAGVVVENRPDEETVLVDVIPNGDRVEVEWKWLLLPDPADFRLPKASANAIPMPTSRKAQKAINAKRAVDEAPRKDDEFATGFVWAEFHTGDPGKNPEQVKVDFSKENQIWYYLGKTSTEAKAQYTEDLSRPWYNPKGNFLDTIPKPVAPAAVRMPAGPPSMPVLPGGYPTHPSVTVVSPGAQAPKQEKPYVYKPRKPIAPTSGAQSPVFTSQMFAVNGPSASASPLLHQQSPPQQMQPQPPPQPVFQHHHVFQHPPQQQQVVHHQLPQPPPYQIPLKVKQYQPSGSNTQRKHSSALYSSDRFAPVGASFKSLVFTIGRGWWFHAASATDDFFGLETSKDSSRYRTPYAYGQGGGFTNGYEGNHREFLIKTQKALSGGSGQSPAFPNRPSSRPTPPTLHSARPSKRYPPSATGGRLLFWPLDGPTLETSGLAVMTAAGGGGGGGGGGPTDPLAARRAPYYDAAAGAGAWHPVSRQPVSEPRVSAVTVRVAELDEWVDSWEEVHWEHGADGFRCEDGVGGGDEVGGHSPHDGGGGGGGGVAGSHCACGAVKPVGVKDLSVVVTGTGGVTEGSGDGGGFVTVHDYVTAVHPWLMGLRNDILGALGTMNGDDAPLPADTELMVCYDALDSLRIMKREEWIRMVKKEPSPGFSLRELLDL</sequence>
<dbReference type="InterPro" id="IPR055500">
    <property type="entry name" value="DUF7072"/>
</dbReference>
<feature type="compositionally biased region" description="Acidic residues" evidence="7">
    <location>
        <begin position="561"/>
        <end position="581"/>
    </location>
</feature>
<dbReference type="FunFam" id="2.60.120.650:FF:000024">
    <property type="entry name" value="Putative jumonji family transcription factor"/>
    <property type="match status" value="1"/>
</dbReference>
<gene>
    <name evidence="11" type="ORF">TT172_LOCUS2787</name>
</gene>
<dbReference type="GO" id="GO:0010468">
    <property type="term" value="P:regulation of gene expression"/>
    <property type="evidence" value="ECO:0007669"/>
    <property type="project" value="TreeGrafter"/>
</dbReference>
<dbReference type="PROSITE" id="PS51805">
    <property type="entry name" value="EPHD"/>
    <property type="match status" value="1"/>
</dbReference>
<dbReference type="PANTHER" id="PTHR10694:SF7">
    <property type="entry name" value="[HISTONE H3]-TRIMETHYL-L-LYSINE(9) DEMETHYLASE"/>
    <property type="match status" value="1"/>
</dbReference>
<feature type="compositionally biased region" description="Basic residues" evidence="7">
    <location>
        <begin position="593"/>
        <end position="604"/>
    </location>
</feature>
<dbReference type="GO" id="GO:0051864">
    <property type="term" value="F:histone H3K36 demethylase activity"/>
    <property type="evidence" value="ECO:0007669"/>
    <property type="project" value="TreeGrafter"/>
</dbReference>
<feature type="compositionally biased region" description="Basic residues" evidence="7">
    <location>
        <begin position="230"/>
        <end position="244"/>
    </location>
</feature>
<feature type="region of interest" description="Disordered" evidence="7">
    <location>
        <begin position="558"/>
        <end position="618"/>
    </location>
</feature>
<feature type="domain" description="PHD-type" evidence="10">
    <location>
        <begin position="627"/>
        <end position="750"/>
    </location>
</feature>
<dbReference type="EC" id="1.14.11.66" evidence="2"/>
<keyword evidence="4" id="KW-0863">Zinc-finger</keyword>
<dbReference type="InterPro" id="IPR034732">
    <property type="entry name" value="EPHD"/>
</dbReference>
<dbReference type="PROSITE" id="PS51184">
    <property type="entry name" value="JMJC"/>
    <property type="match status" value="1"/>
</dbReference>
<dbReference type="CDD" id="cd15571">
    <property type="entry name" value="ePHD"/>
    <property type="match status" value="1"/>
</dbReference>
<feature type="region of interest" description="Disordered" evidence="7">
    <location>
        <begin position="187"/>
        <end position="290"/>
    </location>
</feature>
<feature type="compositionally biased region" description="Low complexity" evidence="7">
    <location>
        <begin position="1016"/>
        <end position="1028"/>
    </location>
</feature>
<dbReference type="Pfam" id="PF02373">
    <property type="entry name" value="JmjC"/>
    <property type="match status" value="1"/>
</dbReference>
<comment type="similarity">
    <text evidence="1">Belongs to the JHDM3 histone demethylase family.</text>
</comment>
<evidence type="ECO:0000256" key="3">
    <source>
        <dbReference type="ARBA" id="ARBA00022723"/>
    </source>
</evidence>
<proteinExistence type="inferred from homology"/>
<dbReference type="Pfam" id="PF23258">
    <property type="entry name" value="DUF7072"/>
    <property type="match status" value="1"/>
</dbReference>
<name>A0A446BD63_9PEZI</name>
<feature type="region of interest" description="Disordered" evidence="7">
    <location>
        <begin position="1011"/>
        <end position="1039"/>
    </location>
</feature>
<dbReference type="Proteomes" id="UP000289323">
    <property type="component" value="Unassembled WGS sequence"/>
</dbReference>
<evidence type="ECO:0000256" key="1">
    <source>
        <dbReference type="ARBA" id="ARBA00009711"/>
    </source>
</evidence>
<feature type="compositionally biased region" description="Acidic residues" evidence="7">
    <location>
        <begin position="41"/>
        <end position="52"/>
    </location>
</feature>
<feature type="domain" description="JmjC" evidence="9">
    <location>
        <begin position="375"/>
        <end position="538"/>
    </location>
</feature>
<dbReference type="SMART" id="SM00249">
    <property type="entry name" value="PHD"/>
    <property type="match status" value="1"/>
</dbReference>
<dbReference type="PROSITE" id="PS51183">
    <property type="entry name" value="JMJN"/>
    <property type="match status" value="1"/>
</dbReference>
<evidence type="ECO:0000259" key="8">
    <source>
        <dbReference type="PROSITE" id="PS51183"/>
    </source>
</evidence>
<evidence type="ECO:0000259" key="10">
    <source>
        <dbReference type="PROSITE" id="PS51805"/>
    </source>
</evidence>
<feature type="region of interest" description="Disordered" evidence="7">
    <location>
        <begin position="1"/>
        <end position="53"/>
    </location>
</feature>
<dbReference type="GO" id="GO:0140684">
    <property type="term" value="F:histone H3K9me2/H3K9me3 demethylase activity"/>
    <property type="evidence" value="ECO:0007669"/>
    <property type="project" value="UniProtKB-EC"/>
</dbReference>
<protein>
    <recommendedName>
        <fullName evidence="2">[histone H3]-trimethyl-L-lysine(9) demethylase</fullName>
        <ecNumber evidence="2">1.14.11.66</ecNumber>
    </recommendedName>
</protein>
<evidence type="ECO:0000256" key="6">
    <source>
        <dbReference type="ARBA" id="ARBA00049349"/>
    </source>
</evidence>
<dbReference type="InterPro" id="IPR001965">
    <property type="entry name" value="Znf_PHD"/>
</dbReference>
<dbReference type="GO" id="GO:0000785">
    <property type="term" value="C:chromatin"/>
    <property type="evidence" value="ECO:0007669"/>
    <property type="project" value="TreeGrafter"/>
</dbReference>
<comment type="catalytic activity">
    <reaction evidence="6">
        <text>N(6),N(6),N(6)-trimethyl-L-lysyl(9)-[histone H3] + 2 2-oxoglutarate + 2 O2 = N(6)-methyl-L-lysyl(9)-[histone H3] + 2 formaldehyde + 2 succinate + 2 CO2</text>
        <dbReference type="Rhea" id="RHEA:60200"/>
        <dbReference type="Rhea" id="RHEA-COMP:15538"/>
        <dbReference type="Rhea" id="RHEA-COMP:15542"/>
        <dbReference type="ChEBI" id="CHEBI:15379"/>
        <dbReference type="ChEBI" id="CHEBI:16526"/>
        <dbReference type="ChEBI" id="CHEBI:16810"/>
        <dbReference type="ChEBI" id="CHEBI:16842"/>
        <dbReference type="ChEBI" id="CHEBI:30031"/>
        <dbReference type="ChEBI" id="CHEBI:61929"/>
        <dbReference type="ChEBI" id="CHEBI:61961"/>
        <dbReference type="EC" id="1.14.11.66"/>
    </reaction>
</comment>
<evidence type="ECO:0000313" key="11">
    <source>
        <dbReference type="EMBL" id="SPQ20368.1"/>
    </source>
</evidence>
<feature type="compositionally biased region" description="Basic and acidic residues" evidence="7">
    <location>
        <begin position="195"/>
        <end position="207"/>
    </location>
</feature>
<organism evidence="11 12">
    <name type="scientific">Thermothielavioides terrestris</name>
    <dbReference type="NCBI Taxonomy" id="2587410"/>
    <lineage>
        <taxon>Eukaryota</taxon>
        <taxon>Fungi</taxon>
        <taxon>Dikarya</taxon>
        <taxon>Ascomycota</taxon>
        <taxon>Pezizomycotina</taxon>
        <taxon>Sordariomycetes</taxon>
        <taxon>Sordariomycetidae</taxon>
        <taxon>Sordariales</taxon>
        <taxon>Chaetomiaceae</taxon>
        <taxon>Thermothielavioides</taxon>
    </lineage>
</organism>
<dbReference type="GO" id="GO:0005634">
    <property type="term" value="C:nucleus"/>
    <property type="evidence" value="ECO:0007669"/>
    <property type="project" value="TreeGrafter"/>
</dbReference>
<feature type="region of interest" description="Disordered" evidence="7">
    <location>
        <begin position="1306"/>
        <end position="1328"/>
    </location>
</feature>